<evidence type="ECO:0000313" key="3">
    <source>
        <dbReference type="EMBL" id="MFD1309968.1"/>
    </source>
</evidence>
<comment type="caution">
    <text evidence="3">The sequence shown here is derived from an EMBL/GenBank/DDBJ whole genome shotgun (WGS) entry which is preliminary data.</text>
</comment>
<evidence type="ECO:0000256" key="2">
    <source>
        <dbReference type="SAM" id="Phobius"/>
    </source>
</evidence>
<keyword evidence="2" id="KW-0812">Transmembrane</keyword>
<keyword evidence="4" id="KW-1185">Reference proteome</keyword>
<proteinExistence type="predicted"/>
<feature type="region of interest" description="Disordered" evidence="1">
    <location>
        <begin position="1"/>
        <end position="35"/>
    </location>
</feature>
<sequence>MESAHADGSARPDGSVRTVQAGDGRTVPGPPPPAVRRRTARALLLVAVAVAVAPLLAVAHQTRPAPYGDRLVLHARVEHEPAPPPRSRPPLRTTAAAVEAYDATTGRARWTYAREGRRPLAVLPARGHAIALWDDGLVTDTARRDGSAVRWHRALPQAARWLADHEATGVLRLLGGGMLAVITPERVAAYRVADGDLRWILPARPGCRLAPARALRHGAVLLIARPCPAEDRWTAGLVAVDDLGVVAPHRAPLGNGQRGERHSAGHPRPGKVVAPPR</sequence>
<organism evidence="3 4">
    <name type="scientific">Streptomyces kaempferi</name>
    <dbReference type="NCBI Taxonomy" id="333725"/>
    <lineage>
        <taxon>Bacteria</taxon>
        <taxon>Bacillati</taxon>
        <taxon>Actinomycetota</taxon>
        <taxon>Actinomycetes</taxon>
        <taxon>Kitasatosporales</taxon>
        <taxon>Streptomycetaceae</taxon>
        <taxon>Streptomyces</taxon>
    </lineage>
</organism>
<gene>
    <name evidence="3" type="ORF">ACFQ5X_29410</name>
</gene>
<dbReference type="RefSeq" id="WP_381329448.1">
    <property type="nucleotide sequence ID" value="NZ_JBHTMM010000044.1"/>
</dbReference>
<feature type="compositionally biased region" description="Basic and acidic residues" evidence="1">
    <location>
        <begin position="1"/>
        <end position="10"/>
    </location>
</feature>
<feature type="region of interest" description="Disordered" evidence="1">
    <location>
        <begin position="250"/>
        <end position="277"/>
    </location>
</feature>
<evidence type="ECO:0008006" key="5">
    <source>
        <dbReference type="Google" id="ProtNLM"/>
    </source>
</evidence>
<accession>A0ABW3XKI1</accession>
<dbReference type="Gene3D" id="2.130.10.10">
    <property type="entry name" value="YVTN repeat-like/Quinoprotein amine dehydrogenase"/>
    <property type="match status" value="1"/>
</dbReference>
<evidence type="ECO:0000313" key="4">
    <source>
        <dbReference type="Proteomes" id="UP001597058"/>
    </source>
</evidence>
<dbReference type="InterPro" id="IPR015943">
    <property type="entry name" value="WD40/YVTN_repeat-like_dom_sf"/>
</dbReference>
<keyword evidence="2" id="KW-1133">Transmembrane helix</keyword>
<dbReference type="SUPFAM" id="SSF50998">
    <property type="entry name" value="Quinoprotein alcohol dehydrogenase-like"/>
    <property type="match status" value="1"/>
</dbReference>
<keyword evidence="2" id="KW-0472">Membrane</keyword>
<evidence type="ECO:0000256" key="1">
    <source>
        <dbReference type="SAM" id="MobiDB-lite"/>
    </source>
</evidence>
<dbReference type="EMBL" id="JBHTMM010000044">
    <property type="protein sequence ID" value="MFD1309968.1"/>
    <property type="molecule type" value="Genomic_DNA"/>
</dbReference>
<reference evidence="4" key="1">
    <citation type="journal article" date="2019" name="Int. J. Syst. Evol. Microbiol.">
        <title>The Global Catalogue of Microorganisms (GCM) 10K type strain sequencing project: providing services to taxonomists for standard genome sequencing and annotation.</title>
        <authorList>
            <consortium name="The Broad Institute Genomics Platform"/>
            <consortium name="The Broad Institute Genome Sequencing Center for Infectious Disease"/>
            <person name="Wu L."/>
            <person name="Ma J."/>
        </authorList>
    </citation>
    <scope>NUCLEOTIDE SEQUENCE [LARGE SCALE GENOMIC DNA]</scope>
    <source>
        <strain evidence="4">CGMCC 4.7020</strain>
    </source>
</reference>
<dbReference type="InterPro" id="IPR011047">
    <property type="entry name" value="Quinoprotein_ADH-like_sf"/>
</dbReference>
<protein>
    <recommendedName>
        <fullName evidence="5">PQQ-like domain-containing protein</fullName>
    </recommendedName>
</protein>
<dbReference type="Proteomes" id="UP001597058">
    <property type="component" value="Unassembled WGS sequence"/>
</dbReference>
<name>A0ABW3XKI1_9ACTN</name>
<feature type="transmembrane region" description="Helical" evidence="2">
    <location>
        <begin position="42"/>
        <end position="60"/>
    </location>
</feature>